<dbReference type="EMBL" id="KV441548">
    <property type="protein sequence ID" value="OAG12768.1"/>
    <property type="molecule type" value="Genomic_DNA"/>
</dbReference>
<evidence type="ECO:0000313" key="2">
    <source>
        <dbReference type="EMBL" id="OAG12768.1"/>
    </source>
</evidence>
<keyword evidence="1" id="KW-0732">Signal</keyword>
<organism evidence="2 3">
    <name type="scientific">Paraphaeosphaeria sporulosa</name>
    <dbReference type="NCBI Taxonomy" id="1460663"/>
    <lineage>
        <taxon>Eukaryota</taxon>
        <taxon>Fungi</taxon>
        <taxon>Dikarya</taxon>
        <taxon>Ascomycota</taxon>
        <taxon>Pezizomycotina</taxon>
        <taxon>Dothideomycetes</taxon>
        <taxon>Pleosporomycetidae</taxon>
        <taxon>Pleosporales</taxon>
        <taxon>Massarineae</taxon>
        <taxon>Didymosphaeriaceae</taxon>
        <taxon>Paraphaeosphaeria</taxon>
    </lineage>
</organism>
<proteinExistence type="predicted"/>
<name>A0A177D074_9PLEO</name>
<accession>A0A177D074</accession>
<feature type="signal peptide" evidence="1">
    <location>
        <begin position="1"/>
        <end position="19"/>
    </location>
</feature>
<keyword evidence="3" id="KW-1185">Reference proteome</keyword>
<reference evidence="2 3" key="1">
    <citation type="submission" date="2016-05" db="EMBL/GenBank/DDBJ databases">
        <title>Comparative analysis of secretome profiles of manganese(II)-oxidizing ascomycete fungi.</title>
        <authorList>
            <consortium name="DOE Joint Genome Institute"/>
            <person name="Zeiner C.A."/>
            <person name="Purvine S.O."/>
            <person name="Zink E.M."/>
            <person name="Wu S."/>
            <person name="Pasa-Tolic L."/>
            <person name="Chaput D.L."/>
            <person name="Haridas S."/>
            <person name="Grigoriev I.V."/>
            <person name="Santelli C.M."/>
            <person name="Hansel C.M."/>
        </authorList>
    </citation>
    <scope>NUCLEOTIDE SEQUENCE [LARGE SCALE GENOMIC DNA]</scope>
    <source>
        <strain evidence="2 3">AP3s5-JAC2a</strain>
    </source>
</reference>
<protein>
    <submittedName>
        <fullName evidence="2">Uncharacterized protein</fullName>
    </submittedName>
</protein>
<gene>
    <name evidence="2" type="ORF">CC84DRAFT_1212271</name>
</gene>
<feature type="chain" id="PRO_5008058824" evidence="1">
    <location>
        <begin position="20"/>
        <end position="244"/>
    </location>
</feature>
<dbReference type="Proteomes" id="UP000077069">
    <property type="component" value="Unassembled WGS sequence"/>
</dbReference>
<dbReference type="RefSeq" id="XP_018043133.1">
    <property type="nucleotide sequence ID" value="XM_018182438.1"/>
</dbReference>
<dbReference type="InParanoid" id="A0A177D074"/>
<dbReference type="GeneID" id="28765924"/>
<dbReference type="AlphaFoldDB" id="A0A177D074"/>
<sequence length="244" mass="26605">MRFFTFLPALAPLCGLAASAAVSAAGSGVQKLFERSQLALQAPKLHRAPEGHIQRKRDAEQMFTFGGYASNLTGDGNYLKLEEPIEANGHPHPWCQGFEGSNGYTEGQEPTIHYVHMDKAKNESDPPGIPQYICWFYNDFDCDPTKGAVGSFKFTHTHLTDLDKKDKNGDDSNTNRDFPLMSGGANRFEWIKAYGCMFYVDNPSANEDSGNDVGQAGIAQDGTTGTELSAAELEAGQMIRALAK</sequence>
<evidence type="ECO:0000313" key="3">
    <source>
        <dbReference type="Proteomes" id="UP000077069"/>
    </source>
</evidence>
<evidence type="ECO:0000256" key="1">
    <source>
        <dbReference type="SAM" id="SignalP"/>
    </source>
</evidence>
<dbReference type="OrthoDB" id="3782790at2759"/>